<sequence>MEWKSNPKNENLTIRITKNEKLMFKYLARTNRTSQSNWAHHILCKHKHSYNKIEYIDLILESLEIAKEGLEFNYKLLEDQIRTTDRSLSKFGNLLLLKMKVLQAKMNLEKVQNKILNSRV</sequence>
<dbReference type="OrthoDB" id="3268254at2"/>
<name>A0A1K2IM58_9FLAO</name>
<proteinExistence type="predicted"/>
<gene>
    <name evidence="1" type="ORF">SAMN05428642_103192</name>
</gene>
<dbReference type="RefSeq" id="WP_072402829.1">
    <property type="nucleotide sequence ID" value="NZ_FPKV01000003.1"/>
</dbReference>
<dbReference type="Proteomes" id="UP000182544">
    <property type="component" value="Unassembled WGS sequence"/>
</dbReference>
<organism evidence="1 2">
    <name type="scientific">Flaviramulus basaltis</name>
    <dbReference type="NCBI Taxonomy" id="369401"/>
    <lineage>
        <taxon>Bacteria</taxon>
        <taxon>Pseudomonadati</taxon>
        <taxon>Bacteroidota</taxon>
        <taxon>Flavobacteriia</taxon>
        <taxon>Flavobacteriales</taxon>
        <taxon>Flavobacteriaceae</taxon>
        <taxon>Flaviramulus</taxon>
    </lineage>
</organism>
<accession>A0A1K2IM58</accession>
<keyword evidence="2" id="KW-1185">Reference proteome</keyword>
<dbReference type="AlphaFoldDB" id="A0A1K2IM58"/>
<protein>
    <submittedName>
        <fullName evidence="1">Uncharacterized protein</fullName>
    </submittedName>
</protein>
<evidence type="ECO:0000313" key="1">
    <source>
        <dbReference type="EMBL" id="SFZ93540.1"/>
    </source>
</evidence>
<evidence type="ECO:0000313" key="2">
    <source>
        <dbReference type="Proteomes" id="UP000182544"/>
    </source>
</evidence>
<reference evidence="1 2" key="1">
    <citation type="submission" date="2016-10" db="EMBL/GenBank/DDBJ databases">
        <authorList>
            <person name="de Groot N.N."/>
        </authorList>
    </citation>
    <scope>NUCLEOTIDE SEQUENCE [LARGE SCALE GENOMIC DNA]</scope>
    <source>
        <strain evidence="1 2">DSM 18180</strain>
    </source>
</reference>
<dbReference type="EMBL" id="FPKV01000003">
    <property type="protein sequence ID" value="SFZ93540.1"/>
    <property type="molecule type" value="Genomic_DNA"/>
</dbReference>